<name>A0A0K0XVR6_9GAMM</name>
<protein>
    <submittedName>
        <fullName evidence="1">Amine oxidase, flavin-containing</fullName>
    </submittedName>
</protein>
<dbReference type="KEGG" id="wma:WM2015_1427"/>
<evidence type="ECO:0000313" key="1">
    <source>
        <dbReference type="EMBL" id="AKS41799.1"/>
    </source>
</evidence>
<dbReference type="InterPro" id="IPR002937">
    <property type="entry name" value="Amino_oxidase"/>
</dbReference>
<dbReference type="STRING" id="1579979.WM2015_1427"/>
<keyword evidence="2" id="KW-1185">Reference proteome</keyword>
<proteinExistence type="predicted"/>
<dbReference type="SUPFAM" id="SSF51905">
    <property type="entry name" value="FAD/NAD(P)-binding domain"/>
    <property type="match status" value="1"/>
</dbReference>
<dbReference type="PANTHER" id="PTHR16128:SF5">
    <property type="entry name" value="FAD_NAD(P)-BINDING OXIDOREDUCTASE FAMILY PROTEIN"/>
    <property type="match status" value="1"/>
</dbReference>
<sequence>MSIFDVLVIGAGWSGLTAAQALSAKGLKLAVLEKGRGPGGRCATRRQGGFSFDHGTQYFTARSSGFARQVDAWVHDGLVETWTPRIRTFGQRPADAGSSPDRRLVAAPGMNSVLSSLASGLDCRFGQRVISMRYEGDWTVVLDSGEQLQARAVVLTAPPAQAADLLGAEHPLSQRLRQVPMEPTWALMVGFDALPDPGFDAAFDNDGPLAWLVANSSKPGRSACAWVAHADLAWSRAHLEDDRDLVAEQLLEALALRLDLGRLRPEFCTAHRWRYAQSSAPLDVGCLWQPDQRLALAGDWCAGNRVEGAWSSGRQAAEQLSAVL</sequence>
<dbReference type="Gene3D" id="3.50.50.60">
    <property type="entry name" value="FAD/NAD(P)-binding domain"/>
    <property type="match status" value="1"/>
</dbReference>
<dbReference type="Pfam" id="PF01593">
    <property type="entry name" value="Amino_oxidase"/>
    <property type="match status" value="1"/>
</dbReference>
<evidence type="ECO:0000313" key="2">
    <source>
        <dbReference type="Proteomes" id="UP000066624"/>
    </source>
</evidence>
<accession>A0A0K0XVR6</accession>
<dbReference type="PANTHER" id="PTHR16128">
    <property type="entry name" value="FAD/NAD(P)-BINDING OXIDOREDUCTASE FAMILY PROTEIN"/>
    <property type="match status" value="1"/>
</dbReference>
<dbReference type="InterPro" id="IPR036188">
    <property type="entry name" value="FAD/NAD-bd_sf"/>
</dbReference>
<dbReference type="GO" id="GO:0016491">
    <property type="term" value="F:oxidoreductase activity"/>
    <property type="evidence" value="ECO:0007669"/>
    <property type="project" value="InterPro"/>
</dbReference>
<dbReference type="OrthoDB" id="5792777at2"/>
<dbReference type="AlphaFoldDB" id="A0A0K0XVR6"/>
<reference evidence="1 2" key="1">
    <citation type="submission" date="2015-07" db="EMBL/GenBank/DDBJ databases">
        <authorList>
            <person name="Noorani M."/>
        </authorList>
    </citation>
    <scope>NUCLEOTIDE SEQUENCE [LARGE SCALE GENOMIC DNA]</scope>
    <source>
        <strain evidence="1 2">KCTC 42284</strain>
    </source>
</reference>
<dbReference type="Gene3D" id="3.90.660.10">
    <property type="match status" value="1"/>
</dbReference>
<organism evidence="1 2">
    <name type="scientific">Wenzhouxiangella marina</name>
    <dbReference type="NCBI Taxonomy" id="1579979"/>
    <lineage>
        <taxon>Bacteria</taxon>
        <taxon>Pseudomonadati</taxon>
        <taxon>Pseudomonadota</taxon>
        <taxon>Gammaproteobacteria</taxon>
        <taxon>Chromatiales</taxon>
        <taxon>Wenzhouxiangellaceae</taxon>
        <taxon>Wenzhouxiangella</taxon>
    </lineage>
</organism>
<dbReference type="RefSeq" id="WP_049725413.1">
    <property type="nucleotide sequence ID" value="NZ_CP012154.1"/>
</dbReference>
<dbReference type="Proteomes" id="UP000066624">
    <property type="component" value="Chromosome"/>
</dbReference>
<dbReference type="PATRIC" id="fig|1579979.3.peg.1463"/>
<dbReference type="Pfam" id="PF13450">
    <property type="entry name" value="NAD_binding_8"/>
    <property type="match status" value="1"/>
</dbReference>
<dbReference type="EMBL" id="CP012154">
    <property type="protein sequence ID" value="AKS41799.1"/>
    <property type="molecule type" value="Genomic_DNA"/>
</dbReference>
<gene>
    <name evidence="1" type="ORF">WM2015_1427</name>
</gene>